<dbReference type="OrthoDB" id="7859927at2"/>
<evidence type="ECO:0000313" key="3">
    <source>
        <dbReference type="Proteomes" id="UP000240971"/>
    </source>
</evidence>
<name>A0A2P8HP64_CHINA</name>
<dbReference type="Pfam" id="PF21813">
    <property type="entry name" value="DUF6882"/>
    <property type="match status" value="1"/>
</dbReference>
<gene>
    <name evidence="2" type="ORF">CLV51_102870</name>
</gene>
<dbReference type="Proteomes" id="UP000240971">
    <property type="component" value="Unassembled WGS sequence"/>
</dbReference>
<sequence length="235" mass="26545">MNTFKKTPEQEDNSKQQPACKSKQELIERYGGIGLDKQNDLSDVIGDNDWNVEVTKGEISFGDHLVFPMQIIGTLSHTSGTYLWAWANTQSGFPEHLLQQALQLKKYGEENQIDYLTNRTFNAEINDLHFLGMVASGMFRSSAYYVADYGQGALLVTIKSDLIDNIHTENHHRILTVFPQLISLFEMNHQLALKHYLTARGYEITADSDKLAATKNGNNITADFDELSRLTRLNG</sequence>
<feature type="compositionally biased region" description="Basic and acidic residues" evidence="1">
    <location>
        <begin position="1"/>
        <end position="14"/>
    </location>
</feature>
<evidence type="ECO:0000256" key="1">
    <source>
        <dbReference type="SAM" id="MobiDB-lite"/>
    </source>
</evidence>
<dbReference type="InterPro" id="IPR049249">
    <property type="entry name" value="DUF6882"/>
</dbReference>
<evidence type="ECO:0000313" key="2">
    <source>
        <dbReference type="EMBL" id="PSL48010.1"/>
    </source>
</evidence>
<organism evidence="2 3">
    <name type="scientific">Chitinophaga niastensis</name>
    <dbReference type="NCBI Taxonomy" id="536980"/>
    <lineage>
        <taxon>Bacteria</taxon>
        <taxon>Pseudomonadati</taxon>
        <taxon>Bacteroidota</taxon>
        <taxon>Chitinophagia</taxon>
        <taxon>Chitinophagales</taxon>
        <taxon>Chitinophagaceae</taxon>
        <taxon>Chitinophaga</taxon>
    </lineage>
</organism>
<accession>A0A2P8HP64</accession>
<comment type="caution">
    <text evidence="2">The sequence shown here is derived from an EMBL/GenBank/DDBJ whole genome shotgun (WGS) entry which is preliminary data.</text>
</comment>
<protein>
    <submittedName>
        <fullName evidence="2">Uncharacterized protein</fullName>
    </submittedName>
</protein>
<dbReference type="AlphaFoldDB" id="A0A2P8HP64"/>
<feature type="region of interest" description="Disordered" evidence="1">
    <location>
        <begin position="1"/>
        <end position="21"/>
    </location>
</feature>
<keyword evidence="3" id="KW-1185">Reference proteome</keyword>
<dbReference type="RefSeq" id="WP_106528419.1">
    <property type="nucleotide sequence ID" value="NZ_PYAW01000002.1"/>
</dbReference>
<dbReference type="EMBL" id="PYAW01000002">
    <property type="protein sequence ID" value="PSL48010.1"/>
    <property type="molecule type" value="Genomic_DNA"/>
</dbReference>
<reference evidence="2 3" key="1">
    <citation type="submission" date="2018-03" db="EMBL/GenBank/DDBJ databases">
        <title>Genomic Encyclopedia of Archaeal and Bacterial Type Strains, Phase II (KMG-II): from individual species to whole genera.</title>
        <authorList>
            <person name="Goeker M."/>
        </authorList>
    </citation>
    <scope>NUCLEOTIDE SEQUENCE [LARGE SCALE GENOMIC DNA]</scope>
    <source>
        <strain evidence="2 3">DSM 24859</strain>
    </source>
</reference>
<proteinExistence type="predicted"/>